<sequence>MCESTMGDGCANGGGTDIIFLSPPLYPHDQPAHLGGDFCWKSARRGVRESERISRTGLFSASPAVRVSRGKEGEGRTQGRQELGLNILPFHVPCAHMRFGIQDAWCRDSVEKGGGGSIVLAFCITKPCYCFANPLAVYFYHYFIDVGVLEAGERTKLKGEVSAVYIIPNLCQR</sequence>
<keyword evidence="2" id="KW-1185">Reference proteome</keyword>
<protein>
    <submittedName>
        <fullName evidence="1">Uncharacterized protein</fullName>
    </submittedName>
</protein>
<name>A0A4Y7QGW2_9AGAM</name>
<evidence type="ECO:0000313" key="1">
    <source>
        <dbReference type="EMBL" id="TDL26428.1"/>
    </source>
</evidence>
<gene>
    <name evidence="1" type="ORF">BD410DRAFT_520777</name>
</gene>
<evidence type="ECO:0000313" key="2">
    <source>
        <dbReference type="Proteomes" id="UP000294933"/>
    </source>
</evidence>
<dbReference type="EMBL" id="ML170161">
    <property type="protein sequence ID" value="TDL26428.1"/>
    <property type="molecule type" value="Genomic_DNA"/>
</dbReference>
<organism evidence="1 2">
    <name type="scientific">Rickenella mellea</name>
    <dbReference type="NCBI Taxonomy" id="50990"/>
    <lineage>
        <taxon>Eukaryota</taxon>
        <taxon>Fungi</taxon>
        <taxon>Dikarya</taxon>
        <taxon>Basidiomycota</taxon>
        <taxon>Agaricomycotina</taxon>
        <taxon>Agaricomycetes</taxon>
        <taxon>Hymenochaetales</taxon>
        <taxon>Rickenellaceae</taxon>
        <taxon>Rickenella</taxon>
    </lineage>
</organism>
<accession>A0A4Y7QGW2</accession>
<dbReference type="Proteomes" id="UP000294933">
    <property type="component" value="Unassembled WGS sequence"/>
</dbReference>
<reference evidence="1 2" key="1">
    <citation type="submission" date="2018-06" db="EMBL/GenBank/DDBJ databases">
        <title>A transcriptomic atlas of mushroom development highlights an independent origin of complex multicellularity.</title>
        <authorList>
            <consortium name="DOE Joint Genome Institute"/>
            <person name="Krizsan K."/>
            <person name="Almasi E."/>
            <person name="Merenyi Z."/>
            <person name="Sahu N."/>
            <person name="Viragh M."/>
            <person name="Koszo T."/>
            <person name="Mondo S."/>
            <person name="Kiss B."/>
            <person name="Balint B."/>
            <person name="Kues U."/>
            <person name="Barry K."/>
            <person name="Hegedus J.C."/>
            <person name="Henrissat B."/>
            <person name="Johnson J."/>
            <person name="Lipzen A."/>
            <person name="Ohm R."/>
            <person name="Nagy I."/>
            <person name="Pangilinan J."/>
            <person name="Yan J."/>
            <person name="Xiong Y."/>
            <person name="Grigoriev I.V."/>
            <person name="Hibbett D.S."/>
            <person name="Nagy L.G."/>
        </authorList>
    </citation>
    <scope>NUCLEOTIDE SEQUENCE [LARGE SCALE GENOMIC DNA]</scope>
    <source>
        <strain evidence="1 2">SZMC22713</strain>
    </source>
</reference>
<dbReference type="AlphaFoldDB" id="A0A4Y7QGW2"/>
<dbReference type="VEuPathDB" id="FungiDB:BD410DRAFT_520777"/>
<proteinExistence type="predicted"/>